<dbReference type="AlphaFoldDB" id="A0A3A9ZNG5"/>
<reference evidence="2 3" key="1">
    <citation type="journal article" date="2015" name="Int. J. Syst. Evol. Microbiol.">
        <title>Micromonospora costi sp. nov., isolated from a leaf of Costus speciosus.</title>
        <authorList>
            <person name="Thawai C."/>
        </authorList>
    </citation>
    <scope>NUCLEOTIDE SEQUENCE [LARGE SCALE GENOMIC DNA]</scope>
    <source>
        <strain evidence="2 3">CS1-12</strain>
    </source>
</reference>
<protein>
    <submittedName>
        <fullName evidence="2">Uncharacterized protein</fullName>
    </submittedName>
</protein>
<evidence type="ECO:0000256" key="1">
    <source>
        <dbReference type="SAM" id="MobiDB-lite"/>
    </source>
</evidence>
<keyword evidence="3" id="KW-1185">Reference proteome</keyword>
<feature type="region of interest" description="Disordered" evidence="1">
    <location>
        <begin position="1"/>
        <end position="65"/>
    </location>
</feature>
<proteinExistence type="predicted"/>
<name>A0A3A9ZNG5_9ACTN</name>
<evidence type="ECO:0000313" key="2">
    <source>
        <dbReference type="EMBL" id="RKN49820.1"/>
    </source>
</evidence>
<dbReference type="Proteomes" id="UP000279968">
    <property type="component" value="Unassembled WGS sequence"/>
</dbReference>
<sequence>MFDDPGRTRIATTAHHGLTARGGDSAPATAVEGPDRRPPHHQLTGDRARPLATLDNHRGVPDGHT</sequence>
<gene>
    <name evidence="2" type="ORF">D7193_31975</name>
</gene>
<accession>A0A3A9ZNG5</accession>
<evidence type="ECO:0000313" key="3">
    <source>
        <dbReference type="Proteomes" id="UP000279968"/>
    </source>
</evidence>
<feature type="compositionally biased region" description="Basic and acidic residues" evidence="1">
    <location>
        <begin position="33"/>
        <end position="65"/>
    </location>
</feature>
<organism evidence="2 3">
    <name type="scientific">Micromonospora costi</name>
    <dbReference type="NCBI Taxonomy" id="1530042"/>
    <lineage>
        <taxon>Bacteria</taxon>
        <taxon>Bacillati</taxon>
        <taxon>Actinomycetota</taxon>
        <taxon>Actinomycetes</taxon>
        <taxon>Micromonosporales</taxon>
        <taxon>Micromonosporaceae</taxon>
        <taxon>Micromonospora</taxon>
    </lineage>
</organism>
<dbReference type="EMBL" id="RBAN01000011">
    <property type="protein sequence ID" value="RKN49820.1"/>
    <property type="molecule type" value="Genomic_DNA"/>
</dbReference>
<comment type="caution">
    <text evidence="2">The sequence shown here is derived from an EMBL/GenBank/DDBJ whole genome shotgun (WGS) entry which is preliminary data.</text>
</comment>